<sequence>MSEKVKRELITWVQVIVVVIFLRETVVTAYRIPTGSMINTLLIGDFLLVNRLVFGLKLPWSSITLIPGRDPKRGEIVVFRFPFENKDFVKRCIGLPGDTVEIKDKVVYVNHQRLDEPYAIHRDPRIIPGLDIPPERFQKLWVERRLIDYGNMVRDNFGPVVVPEGNFLLLGDNRDFSFDSRFWGPLPRRYLKGKPVILYFSANVPGNLPLIEQIIGHLNPANIRFGRIGKVVWNL</sequence>
<dbReference type="NCBIfam" id="TIGR02227">
    <property type="entry name" value="sigpep_I_bact"/>
    <property type="match status" value="1"/>
</dbReference>
<dbReference type="EMBL" id="QNBE01000020">
    <property type="protein sequence ID" value="RKX71014.1"/>
    <property type="molecule type" value="Genomic_DNA"/>
</dbReference>
<keyword evidence="3" id="KW-0645">Protease</keyword>
<feature type="active site" evidence="2">
    <location>
        <position position="90"/>
    </location>
</feature>
<dbReference type="InterPro" id="IPR019533">
    <property type="entry name" value="Peptidase_S26"/>
</dbReference>
<keyword evidence="3 5" id="KW-0378">Hydrolase</keyword>
<dbReference type="GO" id="GO:0006465">
    <property type="term" value="P:signal peptide processing"/>
    <property type="evidence" value="ECO:0007669"/>
    <property type="project" value="InterPro"/>
</dbReference>
<evidence type="ECO:0000256" key="1">
    <source>
        <dbReference type="ARBA" id="ARBA00009370"/>
    </source>
</evidence>
<dbReference type="Proteomes" id="UP000268469">
    <property type="component" value="Unassembled WGS sequence"/>
</dbReference>
<dbReference type="PANTHER" id="PTHR43390:SF1">
    <property type="entry name" value="CHLOROPLAST PROCESSING PEPTIDASE"/>
    <property type="match status" value="1"/>
</dbReference>
<accession>A0A660SJR6</accession>
<organism evidence="5 6">
    <name type="scientific">candidate division WOR-3 bacterium</name>
    <dbReference type="NCBI Taxonomy" id="2052148"/>
    <lineage>
        <taxon>Bacteria</taxon>
        <taxon>Bacteria division WOR-3</taxon>
    </lineage>
</organism>
<dbReference type="CDD" id="cd06530">
    <property type="entry name" value="S26_SPase_I"/>
    <property type="match status" value="1"/>
</dbReference>
<feature type="domain" description="Peptidase S26" evidence="4">
    <location>
        <begin position="10"/>
        <end position="199"/>
    </location>
</feature>
<dbReference type="GO" id="GO:0004252">
    <property type="term" value="F:serine-type endopeptidase activity"/>
    <property type="evidence" value="ECO:0007669"/>
    <property type="project" value="InterPro"/>
</dbReference>
<dbReference type="Gene3D" id="2.10.109.10">
    <property type="entry name" value="Umud Fragment, subunit A"/>
    <property type="match status" value="1"/>
</dbReference>
<evidence type="ECO:0000313" key="6">
    <source>
        <dbReference type="Proteomes" id="UP000268469"/>
    </source>
</evidence>
<dbReference type="InterPro" id="IPR000223">
    <property type="entry name" value="Pept_S26A_signal_pept_1"/>
</dbReference>
<evidence type="ECO:0000313" key="5">
    <source>
        <dbReference type="EMBL" id="RKX71014.1"/>
    </source>
</evidence>
<dbReference type="PANTHER" id="PTHR43390">
    <property type="entry name" value="SIGNAL PEPTIDASE I"/>
    <property type="match status" value="1"/>
</dbReference>
<evidence type="ECO:0000259" key="4">
    <source>
        <dbReference type="Pfam" id="PF10502"/>
    </source>
</evidence>
<evidence type="ECO:0000256" key="3">
    <source>
        <dbReference type="RuleBase" id="RU362042"/>
    </source>
</evidence>
<comment type="subcellular location">
    <subcellularLocation>
        <location evidence="3">Membrane</location>
        <topology evidence="3">Single-pass type II membrane protein</topology>
    </subcellularLocation>
</comment>
<dbReference type="AlphaFoldDB" id="A0A660SJR6"/>
<dbReference type="GO" id="GO:0009003">
    <property type="term" value="F:signal peptidase activity"/>
    <property type="evidence" value="ECO:0007669"/>
    <property type="project" value="UniProtKB-EC"/>
</dbReference>
<protein>
    <recommendedName>
        <fullName evidence="3">Signal peptidase I</fullName>
        <ecNumber evidence="3">3.4.21.89</ecNumber>
    </recommendedName>
</protein>
<feature type="active site" evidence="2">
    <location>
        <position position="36"/>
    </location>
</feature>
<dbReference type="Pfam" id="PF10502">
    <property type="entry name" value="Peptidase_S26"/>
    <property type="match status" value="1"/>
</dbReference>
<dbReference type="InterPro" id="IPR036286">
    <property type="entry name" value="LexA/Signal_pep-like_sf"/>
</dbReference>
<dbReference type="GO" id="GO:0016020">
    <property type="term" value="C:membrane"/>
    <property type="evidence" value="ECO:0007669"/>
    <property type="project" value="UniProtKB-SubCell"/>
</dbReference>
<comment type="catalytic activity">
    <reaction evidence="3">
        <text>Cleavage of hydrophobic, N-terminal signal or leader sequences from secreted and periplasmic proteins.</text>
        <dbReference type="EC" id="3.4.21.89"/>
    </reaction>
</comment>
<dbReference type="PRINTS" id="PR00727">
    <property type="entry name" value="LEADERPTASE"/>
</dbReference>
<dbReference type="EC" id="3.4.21.89" evidence="3"/>
<reference evidence="5 6" key="1">
    <citation type="submission" date="2018-06" db="EMBL/GenBank/DDBJ databases">
        <title>Extensive metabolic versatility and redundancy in microbially diverse, dynamic hydrothermal sediments.</title>
        <authorList>
            <person name="Dombrowski N."/>
            <person name="Teske A."/>
            <person name="Baker B.J."/>
        </authorList>
    </citation>
    <scope>NUCLEOTIDE SEQUENCE [LARGE SCALE GENOMIC DNA]</scope>
    <source>
        <strain evidence="5">B36_G15</strain>
    </source>
</reference>
<comment type="similarity">
    <text evidence="1 3">Belongs to the peptidase S26 family.</text>
</comment>
<proteinExistence type="inferred from homology"/>
<dbReference type="SUPFAM" id="SSF51306">
    <property type="entry name" value="LexA/Signal peptidase"/>
    <property type="match status" value="1"/>
</dbReference>
<name>A0A660SJR6_UNCW3</name>
<gene>
    <name evidence="5" type="primary">lepB</name>
    <name evidence="5" type="ORF">DRP53_03030</name>
</gene>
<evidence type="ECO:0000256" key="2">
    <source>
        <dbReference type="PIRSR" id="PIRSR600223-1"/>
    </source>
</evidence>
<comment type="caution">
    <text evidence="5">The sequence shown here is derived from an EMBL/GenBank/DDBJ whole genome shotgun (WGS) entry which is preliminary data.</text>
</comment>